<name>A0A1I7W8W4_HETBA</name>
<dbReference type="Proteomes" id="UP000095283">
    <property type="component" value="Unplaced"/>
</dbReference>
<evidence type="ECO:0000313" key="2">
    <source>
        <dbReference type="WBParaSite" id="Hba_01081"/>
    </source>
</evidence>
<keyword evidence="1" id="KW-1185">Reference proteome</keyword>
<proteinExistence type="predicted"/>
<dbReference type="AlphaFoldDB" id="A0A1I7W8W4"/>
<reference evidence="2" key="1">
    <citation type="submission" date="2016-11" db="UniProtKB">
        <authorList>
            <consortium name="WormBaseParasite"/>
        </authorList>
    </citation>
    <scope>IDENTIFICATION</scope>
</reference>
<protein>
    <submittedName>
        <fullName evidence="2">Transmembrane protein</fullName>
    </submittedName>
</protein>
<evidence type="ECO:0000313" key="1">
    <source>
        <dbReference type="Proteomes" id="UP000095283"/>
    </source>
</evidence>
<accession>A0A1I7W8W4</accession>
<organism evidence="1 2">
    <name type="scientific">Heterorhabditis bacteriophora</name>
    <name type="common">Entomopathogenic nematode worm</name>
    <dbReference type="NCBI Taxonomy" id="37862"/>
    <lineage>
        <taxon>Eukaryota</taxon>
        <taxon>Metazoa</taxon>
        <taxon>Ecdysozoa</taxon>
        <taxon>Nematoda</taxon>
        <taxon>Chromadorea</taxon>
        <taxon>Rhabditida</taxon>
        <taxon>Rhabditina</taxon>
        <taxon>Rhabditomorpha</taxon>
        <taxon>Strongyloidea</taxon>
        <taxon>Heterorhabditidae</taxon>
        <taxon>Heterorhabditis</taxon>
    </lineage>
</organism>
<sequence length="143" mass="16937">MAHLHQQVLSLSSLPFPIPVSSLFSYNTSVHLLYNYFSILKVLRIRSRTKALMRKARNGQWEPKIMIKIPASRDVEETKARNKDNEKEIVDKGMEVWEFLFIFSFKLESQLKYFLLIGCRNCFIGIFRKIMTFFYTHAFGYNL</sequence>
<dbReference type="WBParaSite" id="Hba_01081">
    <property type="protein sequence ID" value="Hba_01081"/>
    <property type="gene ID" value="Hba_01081"/>
</dbReference>